<reference evidence="1 2" key="1">
    <citation type="submission" date="2018-03" db="EMBL/GenBank/DDBJ databases">
        <title>The draft genome of Zobellella taiwanensis JCM 13381.</title>
        <authorList>
            <person name="Liu L."/>
            <person name="Li L."/>
            <person name="Wang T."/>
            <person name="Zhang X."/>
            <person name="Liang L."/>
        </authorList>
    </citation>
    <scope>NUCLEOTIDE SEQUENCE [LARGE SCALE GENOMIC DNA]</scope>
    <source>
        <strain evidence="1 2">JCM 13381</strain>
    </source>
</reference>
<dbReference type="RefSeq" id="WP_106451763.1">
    <property type="nucleotide sequence ID" value="NZ_PXYH01000001.1"/>
</dbReference>
<organism evidence="1 2">
    <name type="scientific">Zobellella taiwanensis</name>
    <dbReference type="NCBI Taxonomy" id="347535"/>
    <lineage>
        <taxon>Bacteria</taxon>
        <taxon>Pseudomonadati</taxon>
        <taxon>Pseudomonadota</taxon>
        <taxon>Gammaproteobacteria</taxon>
        <taxon>Aeromonadales</taxon>
        <taxon>Aeromonadaceae</taxon>
        <taxon>Zobellella</taxon>
    </lineage>
</organism>
<evidence type="ECO:0000313" key="2">
    <source>
        <dbReference type="Proteomes" id="UP000242181"/>
    </source>
</evidence>
<name>A0A2P7RDN4_9GAMM</name>
<accession>A0A2P7RDN4</accession>
<evidence type="ECO:0000313" key="1">
    <source>
        <dbReference type="EMBL" id="PSJ48309.1"/>
    </source>
</evidence>
<protein>
    <submittedName>
        <fullName evidence="1">Uncharacterized protein</fullName>
    </submittedName>
</protein>
<comment type="caution">
    <text evidence="1">The sequence shown here is derived from an EMBL/GenBank/DDBJ whole genome shotgun (WGS) entry which is preliminary data.</text>
</comment>
<dbReference type="Proteomes" id="UP000242181">
    <property type="component" value="Unassembled WGS sequence"/>
</dbReference>
<dbReference type="AlphaFoldDB" id="A0A2P7RDN4"/>
<gene>
    <name evidence="1" type="ORF">C7I36_00345</name>
</gene>
<dbReference type="EMBL" id="PXYH01000001">
    <property type="protein sequence ID" value="PSJ48309.1"/>
    <property type="molecule type" value="Genomic_DNA"/>
</dbReference>
<keyword evidence="2" id="KW-1185">Reference proteome</keyword>
<dbReference type="OrthoDB" id="6896283at2"/>
<sequence>MERFFERRGVIVLFALVACLFLVQGAWAHHGWGWATDEQFELTGTIIEVRLGNLHGEVTLEVGGERWVVEVGQPWRDERAGPSAEQLGVGQVGAFRWPPG</sequence>
<proteinExistence type="predicted"/>
<dbReference type="PROSITE" id="PS51257">
    <property type="entry name" value="PROKAR_LIPOPROTEIN"/>
    <property type="match status" value="1"/>
</dbReference>